<evidence type="ECO:0000313" key="1">
    <source>
        <dbReference type="EMBL" id="OEL38382.1"/>
    </source>
</evidence>
<reference evidence="1 2" key="1">
    <citation type="submission" date="2016-09" db="EMBL/GenBank/DDBJ databases">
        <title>The draft genome of Dichanthelium oligosanthes: A C3 panicoid grass species.</title>
        <authorList>
            <person name="Studer A.J."/>
            <person name="Schnable J.C."/>
            <person name="Brutnell T.P."/>
        </authorList>
    </citation>
    <scope>NUCLEOTIDE SEQUENCE [LARGE SCALE GENOMIC DNA]</scope>
    <source>
        <strain evidence="2">cv. Kellogg 1175</strain>
        <tissue evidence="1">Leaf</tissue>
    </source>
</reference>
<dbReference type="Proteomes" id="UP000095767">
    <property type="component" value="Unassembled WGS sequence"/>
</dbReference>
<proteinExistence type="predicted"/>
<name>A0A1E5WLW4_9POAL</name>
<feature type="non-terminal residue" evidence="1">
    <location>
        <position position="1"/>
    </location>
</feature>
<dbReference type="OrthoDB" id="675217at2759"/>
<protein>
    <recommendedName>
        <fullName evidence="3">RNase H type-1 domain-containing protein</fullName>
    </recommendedName>
</protein>
<comment type="caution">
    <text evidence="1">The sequence shown here is derived from an EMBL/GenBank/DDBJ whole genome shotgun (WGS) entry which is preliminary data.</text>
</comment>
<evidence type="ECO:0008006" key="3">
    <source>
        <dbReference type="Google" id="ProtNLM"/>
    </source>
</evidence>
<accession>A0A1E5WLW4</accession>
<evidence type="ECO:0000313" key="2">
    <source>
        <dbReference type="Proteomes" id="UP000095767"/>
    </source>
</evidence>
<dbReference type="EMBL" id="LWDX02002006">
    <property type="protein sequence ID" value="OEL38382.1"/>
    <property type="molecule type" value="Genomic_DNA"/>
</dbReference>
<gene>
    <name evidence="1" type="ORF">BAE44_0000597</name>
</gene>
<sequence length="89" mass="10068">LQIAVALGFNKVVLELNNSSPAQHLQSSDGGRSQISGLWHEIRELSRSFICFNVMFVSVRLIQQHTTTRRNLRLPIEFVLGLVTFRAGF</sequence>
<organism evidence="1 2">
    <name type="scientific">Dichanthelium oligosanthes</name>
    <dbReference type="NCBI Taxonomy" id="888268"/>
    <lineage>
        <taxon>Eukaryota</taxon>
        <taxon>Viridiplantae</taxon>
        <taxon>Streptophyta</taxon>
        <taxon>Embryophyta</taxon>
        <taxon>Tracheophyta</taxon>
        <taxon>Spermatophyta</taxon>
        <taxon>Magnoliopsida</taxon>
        <taxon>Liliopsida</taxon>
        <taxon>Poales</taxon>
        <taxon>Poaceae</taxon>
        <taxon>PACMAD clade</taxon>
        <taxon>Panicoideae</taxon>
        <taxon>Panicodae</taxon>
        <taxon>Paniceae</taxon>
        <taxon>Dichantheliinae</taxon>
        <taxon>Dichanthelium</taxon>
    </lineage>
</organism>
<keyword evidence="2" id="KW-1185">Reference proteome</keyword>
<dbReference type="AlphaFoldDB" id="A0A1E5WLW4"/>